<evidence type="ECO:0000313" key="1">
    <source>
        <dbReference type="EMBL" id="CEE97950.1"/>
    </source>
</evidence>
<reference evidence="1 2" key="1">
    <citation type="submission" date="2014-09" db="EMBL/GenBank/DDBJ databases">
        <authorList>
            <person name="Bertelli C."/>
        </authorList>
    </citation>
    <scope>NUCLEOTIDE SEQUENCE [LARGE SCALE GENOMIC DNA]</scope>
    <source>
        <strain evidence="1 2">BIC1401111250</strain>
    </source>
</reference>
<evidence type="ECO:0008006" key="3">
    <source>
        <dbReference type="Google" id="ProtNLM"/>
    </source>
</evidence>
<keyword evidence="2" id="KW-1185">Reference proteome</keyword>
<dbReference type="EMBL" id="CCWP01000003">
    <property type="protein sequence ID" value="CEE97950.1"/>
    <property type="molecule type" value="Genomic_DNA"/>
</dbReference>
<gene>
    <name evidence="1" type="ORF">BLIC_c00175</name>
</gene>
<dbReference type="Proteomes" id="UP000043107">
    <property type="component" value="Unassembled WGS sequence"/>
</dbReference>
<dbReference type="RefSeq" id="WP_160289332.1">
    <property type="nucleotide sequence ID" value="NZ_CCWN01000002.1"/>
</dbReference>
<protein>
    <recommendedName>
        <fullName evidence="3">Anti-sigma factor NepR domain-containing protein</fullName>
    </recommendedName>
</protein>
<organism evidence="1 2">
    <name type="scientific">Bifidobacterium longum subsp. infantis</name>
    <dbReference type="NCBI Taxonomy" id="1682"/>
    <lineage>
        <taxon>Bacteria</taxon>
        <taxon>Bacillati</taxon>
        <taxon>Actinomycetota</taxon>
        <taxon>Actinomycetes</taxon>
        <taxon>Bifidobacteriales</taxon>
        <taxon>Bifidobacteriaceae</taxon>
        <taxon>Bifidobacterium</taxon>
    </lineage>
</organism>
<proteinExistence type="predicted"/>
<name>A0ABP1X387_BIFLI</name>
<accession>A0ABP1X387</accession>
<sequence length="80" mass="8944">MLKLNVERLRARRAGVQQMLYDMLKGLSDEETEEFCEDILRSLESDGRPPSFAPMLVQMLKDEIAALRGLPEAAVPAPDA</sequence>
<comment type="caution">
    <text evidence="1">The sequence shown here is derived from an EMBL/GenBank/DDBJ whole genome shotgun (WGS) entry which is preliminary data.</text>
</comment>
<evidence type="ECO:0000313" key="2">
    <source>
        <dbReference type="Proteomes" id="UP000043107"/>
    </source>
</evidence>